<comment type="function">
    <text evidence="7">Binds to the 23S rRNA.</text>
</comment>
<feature type="domain" description="Ribosomal protein L9" evidence="8">
    <location>
        <begin position="13"/>
        <end position="40"/>
    </location>
</feature>
<dbReference type="FunFam" id="3.40.5.10:FF:000001">
    <property type="entry name" value="50S ribosomal protein L9"/>
    <property type="match status" value="1"/>
</dbReference>
<keyword evidence="10" id="KW-1185">Reference proteome</keyword>
<dbReference type="SUPFAM" id="SSF55653">
    <property type="entry name" value="Ribosomal protein L9 C-domain"/>
    <property type="match status" value="1"/>
</dbReference>
<comment type="similarity">
    <text evidence="1 7">Belongs to the bacterial ribosomal protein bL9 family.</text>
</comment>
<dbReference type="PATRIC" id="fig|1354272.4.peg.1877"/>
<dbReference type="GO" id="GO:0005840">
    <property type="term" value="C:ribosome"/>
    <property type="evidence" value="ECO:0007669"/>
    <property type="project" value="UniProtKB-KW"/>
</dbReference>
<reference evidence="9 10" key="1">
    <citation type="submission" date="2016-04" db="EMBL/GenBank/DDBJ databases">
        <title>ATOL: Assembling a taxonomically balanced genome-scale reconstruction of the evolutionary history of the Enterobacteriaceae.</title>
        <authorList>
            <person name="Plunkett G.III."/>
            <person name="Neeno-Eckwall E.C."/>
            <person name="Glasner J.D."/>
            <person name="Perna N.T."/>
        </authorList>
    </citation>
    <scope>NUCLEOTIDE SEQUENCE [LARGE SCALE GENOMIC DNA]</scope>
    <source>
        <strain evidence="9 10">ATCC 35613</strain>
    </source>
</reference>
<dbReference type="Pfam" id="PF01281">
    <property type="entry name" value="Ribosomal_L9_N"/>
    <property type="match status" value="1"/>
</dbReference>
<dbReference type="InterPro" id="IPR020069">
    <property type="entry name" value="Ribosomal_bL9_C"/>
</dbReference>
<evidence type="ECO:0000256" key="4">
    <source>
        <dbReference type="ARBA" id="ARBA00022980"/>
    </source>
</evidence>
<accession>A0A1B7JVD5</accession>
<dbReference type="Gene3D" id="3.10.430.100">
    <property type="entry name" value="Ribosomal protein L9, C-terminal domain"/>
    <property type="match status" value="1"/>
</dbReference>
<evidence type="ECO:0000313" key="9">
    <source>
        <dbReference type="EMBL" id="OAT51848.1"/>
    </source>
</evidence>
<gene>
    <name evidence="7" type="primary">rplI</name>
    <name evidence="9" type="ORF">M998_1840</name>
</gene>
<dbReference type="InterPro" id="IPR036935">
    <property type="entry name" value="Ribosomal_bL9_N_sf"/>
</dbReference>
<protein>
    <recommendedName>
        <fullName evidence="6 7">Large ribosomal subunit protein bL9</fullName>
    </recommendedName>
</protein>
<dbReference type="PROSITE" id="PS00651">
    <property type="entry name" value="RIBOSOMAL_L9"/>
    <property type="match status" value="1"/>
</dbReference>
<keyword evidence="3 7" id="KW-0694">RNA-binding</keyword>
<dbReference type="GO" id="GO:0019843">
    <property type="term" value="F:rRNA binding"/>
    <property type="evidence" value="ECO:0007669"/>
    <property type="project" value="UniProtKB-UniRule"/>
</dbReference>
<keyword evidence="4 7" id="KW-0689">Ribosomal protein</keyword>
<name>A0A1B7JVD5_9GAMM</name>
<sequence length="149" mass="15647">MQVILLDKVANLGSLGDQVNVKSGYARNYLVPQGKAVPATKKNVEFFEARRAELEAKLADVLTAAQARAAAVTALGSVTLASKAGDEGKLFGSIGTRDIADAVTAAGVKIAKSEVRLSNGVLRTTGDHQVQFQLHSDVFAELNVIIVAE</sequence>
<dbReference type="InterPro" id="IPR020070">
    <property type="entry name" value="Ribosomal_bL9_N"/>
</dbReference>
<evidence type="ECO:0000256" key="3">
    <source>
        <dbReference type="ARBA" id="ARBA00022884"/>
    </source>
</evidence>
<organism evidence="9 10">
    <name type="scientific">Providencia heimbachae ATCC 35613</name>
    <dbReference type="NCBI Taxonomy" id="1354272"/>
    <lineage>
        <taxon>Bacteria</taxon>
        <taxon>Pseudomonadati</taxon>
        <taxon>Pseudomonadota</taxon>
        <taxon>Gammaproteobacteria</taxon>
        <taxon>Enterobacterales</taxon>
        <taxon>Morganellaceae</taxon>
        <taxon>Providencia</taxon>
    </lineage>
</organism>
<evidence type="ECO:0000256" key="5">
    <source>
        <dbReference type="ARBA" id="ARBA00023274"/>
    </source>
</evidence>
<dbReference type="HAMAP" id="MF_00503">
    <property type="entry name" value="Ribosomal_bL9"/>
    <property type="match status" value="1"/>
</dbReference>
<dbReference type="EMBL" id="LXEW01000027">
    <property type="protein sequence ID" value="OAT51848.1"/>
    <property type="molecule type" value="Genomic_DNA"/>
</dbReference>
<keyword evidence="2 7" id="KW-0699">rRNA-binding</keyword>
<evidence type="ECO:0000256" key="2">
    <source>
        <dbReference type="ARBA" id="ARBA00022730"/>
    </source>
</evidence>
<evidence type="ECO:0000256" key="1">
    <source>
        <dbReference type="ARBA" id="ARBA00010605"/>
    </source>
</evidence>
<dbReference type="OrthoDB" id="9788336at2"/>
<dbReference type="GO" id="GO:0006412">
    <property type="term" value="P:translation"/>
    <property type="evidence" value="ECO:0007669"/>
    <property type="project" value="UniProtKB-UniRule"/>
</dbReference>
<evidence type="ECO:0000256" key="6">
    <source>
        <dbReference type="ARBA" id="ARBA00035292"/>
    </source>
</evidence>
<comment type="caution">
    <text evidence="9">The sequence shown here is derived from an EMBL/GenBank/DDBJ whole genome shotgun (WGS) entry which is preliminary data.</text>
</comment>
<dbReference type="GO" id="GO:1990904">
    <property type="term" value="C:ribonucleoprotein complex"/>
    <property type="evidence" value="ECO:0007669"/>
    <property type="project" value="UniProtKB-KW"/>
</dbReference>
<dbReference type="RefSeq" id="WP_068439849.1">
    <property type="nucleotide sequence ID" value="NZ_LXEW01000027.1"/>
</dbReference>
<dbReference type="PANTHER" id="PTHR21368">
    <property type="entry name" value="50S RIBOSOMAL PROTEIN L9"/>
    <property type="match status" value="1"/>
</dbReference>
<dbReference type="Gene3D" id="3.40.5.10">
    <property type="entry name" value="Ribosomal protein L9, N-terminal domain"/>
    <property type="match status" value="1"/>
</dbReference>
<evidence type="ECO:0000256" key="7">
    <source>
        <dbReference type="HAMAP-Rule" id="MF_00503"/>
    </source>
</evidence>
<dbReference type="InterPro" id="IPR000244">
    <property type="entry name" value="Ribosomal_bL9"/>
</dbReference>
<proteinExistence type="inferred from homology"/>
<dbReference type="NCBIfam" id="TIGR00158">
    <property type="entry name" value="L9"/>
    <property type="match status" value="1"/>
</dbReference>
<dbReference type="GO" id="GO:0003735">
    <property type="term" value="F:structural constituent of ribosome"/>
    <property type="evidence" value="ECO:0007669"/>
    <property type="project" value="InterPro"/>
</dbReference>
<dbReference type="InterPro" id="IPR036791">
    <property type="entry name" value="Ribosomal_bL9_C_sf"/>
</dbReference>
<keyword evidence="5 7" id="KW-0687">Ribonucleoprotein</keyword>
<dbReference type="AlphaFoldDB" id="A0A1B7JVD5"/>
<dbReference type="FunFam" id="3.10.430.100:FF:000001">
    <property type="entry name" value="50S ribosomal protein L9"/>
    <property type="match status" value="1"/>
</dbReference>
<dbReference type="InterPro" id="IPR009027">
    <property type="entry name" value="Ribosomal_bL9/RNase_H1_N"/>
</dbReference>
<evidence type="ECO:0000259" key="8">
    <source>
        <dbReference type="PROSITE" id="PS00651"/>
    </source>
</evidence>
<dbReference type="SUPFAM" id="SSF55658">
    <property type="entry name" value="L9 N-domain-like"/>
    <property type="match status" value="1"/>
</dbReference>
<dbReference type="InterPro" id="IPR020594">
    <property type="entry name" value="Ribosomal_bL9_bac/chp"/>
</dbReference>
<evidence type="ECO:0000313" key="10">
    <source>
        <dbReference type="Proteomes" id="UP000078224"/>
    </source>
</evidence>
<dbReference type="Pfam" id="PF03948">
    <property type="entry name" value="Ribosomal_L9_C"/>
    <property type="match status" value="1"/>
</dbReference>
<dbReference type="Proteomes" id="UP000078224">
    <property type="component" value="Unassembled WGS sequence"/>
</dbReference>